<dbReference type="InterPro" id="IPR001670">
    <property type="entry name" value="ADH_Fe/GldA"/>
</dbReference>
<accession>A0A2T3JGN8</accession>
<keyword evidence="3" id="KW-0560">Oxidoreductase</keyword>
<dbReference type="FunFam" id="3.40.50.1970:FF:000003">
    <property type="entry name" value="Alcohol dehydrogenase, iron-containing"/>
    <property type="match status" value="1"/>
</dbReference>
<comment type="similarity">
    <text evidence="2">Belongs to the iron-containing alcohol dehydrogenase family.</text>
</comment>
<evidence type="ECO:0000256" key="1">
    <source>
        <dbReference type="ARBA" id="ARBA00001962"/>
    </source>
</evidence>
<dbReference type="EMBL" id="PYMJ01000011">
    <property type="protein sequence ID" value="PSU48106.1"/>
    <property type="molecule type" value="Genomic_DNA"/>
</dbReference>
<keyword evidence="4" id="KW-0520">NAD</keyword>
<dbReference type="Proteomes" id="UP000240987">
    <property type="component" value="Unassembled WGS sequence"/>
</dbReference>
<reference evidence="7 8" key="1">
    <citation type="submission" date="2018-01" db="EMBL/GenBank/DDBJ databases">
        <title>Whole genome sequencing of Histamine producing bacteria.</title>
        <authorList>
            <person name="Butler K."/>
        </authorList>
    </citation>
    <scope>NUCLEOTIDE SEQUENCE [LARGE SCALE GENOMIC DNA]</scope>
    <source>
        <strain evidence="7 8">JCM 12947</strain>
    </source>
</reference>
<dbReference type="PANTHER" id="PTHR11496:SF102">
    <property type="entry name" value="ALCOHOL DEHYDROGENASE 4"/>
    <property type="match status" value="1"/>
</dbReference>
<protein>
    <submittedName>
        <fullName evidence="7">Alcohol dehydrogenase</fullName>
    </submittedName>
</protein>
<dbReference type="Gene3D" id="3.40.50.1970">
    <property type="match status" value="1"/>
</dbReference>
<dbReference type="InterPro" id="IPR039697">
    <property type="entry name" value="Alcohol_dehydrogenase_Fe"/>
</dbReference>
<dbReference type="RefSeq" id="WP_107243091.1">
    <property type="nucleotide sequence ID" value="NZ_PYMJ01000011.1"/>
</dbReference>
<dbReference type="FunFam" id="1.20.1090.10:FF:000001">
    <property type="entry name" value="Aldehyde-alcohol dehydrogenase"/>
    <property type="match status" value="1"/>
</dbReference>
<dbReference type="Pfam" id="PF25137">
    <property type="entry name" value="ADH_Fe_C"/>
    <property type="match status" value="1"/>
</dbReference>
<feature type="domain" description="Alcohol dehydrogenase iron-type/glycerol dehydrogenase GldA" evidence="5">
    <location>
        <begin position="9"/>
        <end position="182"/>
    </location>
</feature>
<gene>
    <name evidence="7" type="ORF">C9J12_12890</name>
</gene>
<evidence type="ECO:0000259" key="5">
    <source>
        <dbReference type="Pfam" id="PF00465"/>
    </source>
</evidence>
<dbReference type="InterPro" id="IPR018211">
    <property type="entry name" value="ADH_Fe_CS"/>
</dbReference>
<sequence>MLHGNWNYPTSISVGVGCVNEIPQVCQELGIQSPLLVTDQGLAHLPVVQAILKDCHNAGLTIHLFSKVQSNPTGENVDDGVKAFNAGRHDAVIAFGGGSSIDTAKAIALIAKQIHSLWDFEDVGDNWKRAITELIAPIIAIPTTAGTGSEVGRASVITDQEEQVKKIIFHPKMLPLKVLLDPNVTLTLPAEITAATGMDALSHNLEALCSPSYHPMAEGIALEGIRLIKEYLPIAYHNGLDIDARTQMLVASSMGATSFQKGLGGMHAIAHTLGALYNKHHGLLNAILMPYVMVANRREIELKMTRVGSYIALRQANFDGVLEWILQLRKDLGIPHTLSAIGIDTLQRELVGKMSASDASASSNPIKFNAEQYSIIFANAVKGTL</sequence>
<dbReference type="InterPro" id="IPR056798">
    <property type="entry name" value="ADH_Fe_C"/>
</dbReference>
<evidence type="ECO:0000256" key="4">
    <source>
        <dbReference type="ARBA" id="ARBA00023027"/>
    </source>
</evidence>
<dbReference type="GO" id="GO:0004022">
    <property type="term" value="F:alcohol dehydrogenase (NAD+) activity"/>
    <property type="evidence" value="ECO:0007669"/>
    <property type="project" value="TreeGrafter"/>
</dbReference>
<comment type="cofactor">
    <cofactor evidence="1">
        <name>Fe cation</name>
        <dbReference type="ChEBI" id="CHEBI:24875"/>
    </cofactor>
</comment>
<evidence type="ECO:0000313" key="8">
    <source>
        <dbReference type="Proteomes" id="UP000240987"/>
    </source>
</evidence>
<evidence type="ECO:0000259" key="6">
    <source>
        <dbReference type="Pfam" id="PF25137"/>
    </source>
</evidence>
<dbReference type="AlphaFoldDB" id="A0A2T3JGN8"/>
<dbReference type="Gene3D" id="1.20.1090.10">
    <property type="entry name" value="Dehydroquinate synthase-like - alpha domain"/>
    <property type="match status" value="1"/>
</dbReference>
<dbReference type="OrthoDB" id="9815791at2"/>
<evidence type="ECO:0000256" key="2">
    <source>
        <dbReference type="ARBA" id="ARBA00007358"/>
    </source>
</evidence>
<evidence type="ECO:0000256" key="3">
    <source>
        <dbReference type="ARBA" id="ARBA00023002"/>
    </source>
</evidence>
<proteinExistence type="inferred from homology"/>
<comment type="caution">
    <text evidence="7">The sequence shown here is derived from an EMBL/GenBank/DDBJ whole genome shotgun (WGS) entry which is preliminary data.</text>
</comment>
<keyword evidence="8" id="KW-1185">Reference proteome</keyword>
<dbReference type="SUPFAM" id="SSF56796">
    <property type="entry name" value="Dehydroquinate synthase-like"/>
    <property type="match status" value="1"/>
</dbReference>
<feature type="domain" description="Fe-containing alcohol dehydrogenase-like C-terminal" evidence="6">
    <location>
        <begin position="193"/>
        <end position="380"/>
    </location>
</feature>
<dbReference type="GO" id="GO:0046872">
    <property type="term" value="F:metal ion binding"/>
    <property type="evidence" value="ECO:0007669"/>
    <property type="project" value="InterPro"/>
</dbReference>
<dbReference type="PROSITE" id="PS00913">
    <property type="entry name" value="ADH_IRON_1"/>
    <property type="match status" value="1"/>
</dbReference>
<organism evidence="7 8">
    <name type="scientific">Photobacterium frigidiphilum</name>
    <dbReference type="NCBI Taxonomy" id="264736"/>
    <lineage>
        <taxon>Bacteria</taxon>
        <taxon>Pseudomonadati</taxon>
        <taxon>Pseudomonadota</taxon>
        <taxon>Gammaproteobacteria</taxon>
        <taxon>Vibrionales</taxon>
        <taxon>Vibrionaceae</taxon>
        <taxon>Photobacterium</taxon>
    </lineage>
</organism>
<dbReference type="PANTHER" id="PTHR11496">
    <property type="entry name" value="ALCOHOL DEHYDROGENASE"/>
    <property type="match status" value="1"/>
</dbReference>
<dbReference type="Pfam" id="PF00465">
    <property type="entry name" value="Fe-ADH"/>
    <property type="match status" value="1"/>
</dbReference>
<dbReference type="CDD" id="cd14861">
    <property type="entry name" value="Fe-ADH-like"/>
    <property type="match status" value="1"/>
</dbReference>
<evidence type="ECO:0000313" key="7">
    <source>
        <dbReference type="EMBL" id="PSU48106.1"/>
    </source>
</evidence>
<name>A0A2T3JGN8_9GAMM</name>